<keyword evidence="3" id="KW-1185">Reference proteome</keyword>
<proteinExistence type="predicted"/>
<feature type="region of interest" description="Disordered" evidence="1">
    <location>
        <begin position="177"/>
        <end position="202"/>
    </location>
</feature>
<dbReference type="Proteomes" id="UP000006461">
    <property type="component" value="Chromosome"/>
</dbReference>
<name>I4EXM1_MODI5</name>
<dbReference type="EMBL" id="FO203431">
    <property type="protein sequence ID" value="CCH88134.1"/>
    <property type="molecule type" value="Genomic_DNA"/>
</dbReference>
<evidence type="ECO:0000313" key="3">
    <source>
        <dbReference type="Proteomes" id="UP000006461"/>
    </source>
</evidence>
<dbReference type="HOGENOM" id="CLU_727255_0_0_11"/>
<organism evidence="2 3">
    <name type="scientific">Modestobacter italicus (strain DSM 44449 / CECT 9708 / BC 501)</name>
    <dbReference type="NCBI Taxonomy" id="2732864"/>
    <lineage>
        <taxon>Bacteria</taxon>
        <taxon>Bacillati</taxon>
        <taxon>Actinomycetota</taxon>
        <taxon>Actinomycetes</taxon>
        <taxon>Geodermatophilales</taxon>
        <taxon>Geodermatophilaceae</taxon>
        <taxon>Modestobacter</taxon>
    </lineage>
</organism>
<feature type="compositionally biased region" description="Basic and acidic residues" evidence="1">
    <location>
        <begin position="10"/>
        <end position="26"/>
    </location>
</feature>
<accession>I4EXM1</accession>
<dbReference type="eggNOG" id="ENOG50341PC">
    <property type="taxonomic scope" value="Bacteria"/>
</dbReference>
<dbReference type="KEGG" id="mmar:MODMU_2705"/>
<protein>
    <submittedName>
        <fullName evidence="2">Uncharacterized protein</fullName>
    </submittedName>
</protein>
<reference evidence="2 3" key="1">
    <citation type="journal article" date="2012" name="J. Bacteriol.">
        <title>Genome Sequence of Radiation-Resistant Modestobacter marinus Strain BC501, a Representative Actinobacterium That Thrives on Calcareous Stone Surfaces.</title>
        <authorList>
            <person name="Normand P."/>
            <person name="Gury J."/>
            <person name="Pujic P."/>
            <person name="Chouaia B."/>
            <person name="Crotti E."/>
            <person name="Brusetti L."/>
            <person name="Daffonchio D."/>
            <person name="Vacherie B."/>
            <person name="Barbe V."/>
            <person name="Medigue C."/>
            <person name="Calteau A."/>
            <person name="Ghodhbane-Gtari F."/>
            <person name="Essoussi I."/>
            <person name="Nouioui I."/>
            <person name="Abbassi-Ghozzi I."/>
            <person name="Gtari M."/>
        </authorList>
    </citation>
    <scope>NUCLEOTIDE SEQUENCE [LARGE SCALE GENOMIC DNA]</scope>
    <source>
        <strain evidence="3">BC 501</strain>
    </source>
</reference>
<dbReference type="AlphaFoldDB" id="I4EXM1"/>
<evidence type="ECO:0000313" key="2">
    <source>
        <dbReference type="EMBL" id="CCH88134.1"/>
    </source>
</evidence>
<feature type="compositionally biased region" description="Low complexity" evidence="1">
    <location>
        <begin position="27"/>
        <end position="36"/>
    </location>
</feature>
<feature type="region of interest" description="Disordered" evidence="1">
    <location>
        <begin position="1"/>
        <end position="36"/>
    </location>
</feature>
<evidence type="ECO:0000256" key="1">
    <source>
        <dbReference type="SAM" id="MobiDB-lite"/>
    </source>
</evidence>
<gene>
    <name evidence="2" type="ordered locus">MODMU_2705</name>
</gene>
<feature type="compositionally biased region" description="Low complexity" evidence="1">
    <location>
        <begin position="177"/>
        <end position="197"/>
    </location>
</feature>
<dbReference type="OrthoDB" id="5198809at2"/>
<sequence length="380" mass="37704">MTDLTTARGADLREPDPLPGPTDHDVATPAAPAAGPGVPLARLLARARLTAPQAAELAAGLLLAAAGREDRAAPDRAGVGTDGRVVLRPDPGAGPGEELGGLLAELAAAARPRGRPADPAAEQLLGVLDRAAAELPDAGVPVVAARLQETVAGLDREVVRGELAALVRALDDRTAPVVGRAPGGRPAPGARPVPAGRGPSGGTRTVRRLGAWLFSVVVLAAGVVVEVALLRDDIAADVQLLLDAGRSGEEASAAAEPDGLPITPPAPAAAGSVAAVDLRPLARCEPAAPCTLRLLVRLDPGPGPQTVTWTYRLVDRCTGEATTVPGGTVTVPAGGRRAAAVGTVALPDQRSVAVLAVTGSPATAASAPVTAGSCLTEPAG</sequence>